<name>A0A0F9RA33_9ZZZZ</name>
<proteinExistence type="predicted"/>
<comment type="caution">
    <text evidence="1">The sequence shown here is derived from an EMBL/GenBank/DDBJ whole genome shotgun (WGS) entry which is preliminary data.</text>
</comment>
<dbReference type="AlphaFoldDB" id="A0A0F9RA33"/>
<dbReference type="EMBL" id="LAZR01000975">
    <property type="protein sequence ID" value="KKN53340.1"/>
    <property type="molecule type" value="Genomic_DNA"/>
</dbReference>
<protein>
    <submittedName>
        <fullName evidence="1">Uncharacterized protein</fullName>
    </submittedName>
</protein>
<sequence length="72" mass="8658">MTFVWNPERKSFRANSGRPKYYCNKCKHIHYFESKKGKEHEEFGEYPNFPFMPGKIIYSKPKNVNLKLVDVK</sequence>
<organism evidence="1">
    <name type="scientific">marine sediment metagenome</name>
    <dbReference type="NCBI Taxonomy" id="412755"/>
    <lineage>
        <taxon>unclassified sequences</taxon>
        <taxon>metagenomes</taxon>
        <taxon>ecological metagenomes</taxon>
    </lineage>
</organism>
<evidence type="ECO:0000313" key="1">
    <source>
        <dbReference type="EMBL" id="KKN53340.1"/>
    </source>
</evidence>
<gene>
    <name evidence="1" type="ORF">LCGC14_0603100</name>
</gene>
<accession>A0A0F9RA33</accession>
<reference evidence="1" key="1">
    <citation type="journal article" date="2015" name="Nature">
        <title>Complex archaea that bridge the gap between prokaryotes and eukaryotes.</title>
        <authorList>
            <person name="Spang A."/>
            <person name="Saw J.H."/>
            <person name="Jorgensen S.L."/>
            <person name="Zaremba-Niedzwiedzka K."/>
            <person name="Martijn J."/>
            <person name="Lind A.E."/>
            <person name="van Eijk R."/>
            <person name="Schleper C."/>
            <person name="Guy L."/>
            <person name="Ettema T.J."/>
        </authorList>
    </citation>
    <scope>NUCLEOTIDE SEQUENCE</scope>
</reference>